<dbReference type="Gene3D" id="3.40.190.290">
    <property type="match status" value="1"/>
</dbReference>
<dbReference type="InterPro" id="IPR036390">
    <property type="entry name" value="WH_DNA-bd_sf"/>
</dbReference>
<dbReference type="PANTHER" id="PTHR30427:SF1">
    <property type="entry name" value="TRANSCRIPTIONAL ACTIVATOR PROTEIN LYSR"/>
    <property type="match status" value="1"/>
</dbReference>
<gene>
    <name evidence="6" type="ORF">E0493_13185</name>
</gene>
<name>A0A845BLL2_9PROT</name>
<evidence type="ECO:0000256" key="4">
    <source>
        <dbReference type="ARBA" id="ARBA00023163"/>
    </source>
</evidence>
<dbReference type="GO" id="GO:0003700">
    <property type="term" value="F:DNA-binding transcription factor activity"/>
    <property type="evidence" value="ECO:0007669"/>
    <property type="project" value="InterPro"/>
</dbReference>
<dbReference type="Proteomes" id="UP000460715">
    <property type="component" value="Unassembled WGS sequence"/>
</dbReference>
<comment type="similarity">
    <text evidence="1">Belongs to the LysR transcriptional regulatory family.</text>
</comment>
<keyword evidence="3" id="KW-0238">DNA-binding</keyword>
<evidence type="ECO:0000256" key="2">
    <source>
        <dbReference type="ARBA" id="ARBA00023015"/>
    </source>
</evidence>
<sequence>MGSPAMNLRQCEVFRAVMEAGTVTAAAERLHVTQPAVSKVLAQLERELGFRIFLRERQRLLPTPEAQALYGEVRRAFIGLDHLTRFARDLHALRKGHLVVTASHAVSSEHLPGIAAAFLRRHPGLSLSLQTMDSPGVAQAVASGRADLGLAQFETPTPGVRRERLCTSEAVCVIPPGHPLARRSVVRPADLHGEPFVALAAVNRLRVRLDALLQEHGAVPRIQVDTPLASTACGLVAQGVGLCILDRLSAEANLRHRLVLRPFQPALAEDLLLLVPSRAPLSNLASAFAQMLRERFGAGAGLPA</sequence>
<dbReference type="InterPro" id="IPR005119">
    <property type="entry name" value="LysR_subst-bd"/>
</dbReference>
<reference evidence="6 7" key="1">
    <citation type="submission" date="2019-03" db="EMBL/GenBank/DDBJ databases">
        <title>Roseomonas sp. a novel Roseomonas species isolated from Sea whip Gorgonian.</title>
        <authorList>
            <person name="Li F."/>
            <person name="Pan X."/>
            <person name="Huang S."/>
            <person name="Li Z."/>
            <person name="Meng B."/>
        </authorList>
    </citation>
    <scope>NUCLEOTIDE SEQUENCE [LARGE SCALE GENOMIC DNA]</scope>
    <source>
        <strain evidence="6 7">M0104</strain>
    </source>
</reference>
<dbReference type="PROSITE" id="PS50931">
    <property type="entry name" value="HTH_LYSR"/>
    <property type="match status" value="1"/>
</dbReference>
<dbReference type="PRINTS" id="PR00039">
    <property type="entry name" value="HTHLYSR"/>
</dbReference>
<dbReference type="GO" id="GO:0043565">
    <property type="term" value="F:sequence-specific DNA binding"/>
    <property type="evidence" value="ECO:0007669"/>
    <property type="project" value="TreeGrafter"/>
</dbReference>
<evidence type="ECO:0000256" key="1">
    <source>
        <dbReference type="ARBA" id="ARBA00009437"/>
    </source>
</evidence>
<dbReference type="Pfam" id="PF03466">
    <property type="entry name" value="LysR_substrate"/>
    <property type="match status" value="1"/>
</dbReference>
<proteinExistence type="inferred from homology"/>
<comment type="caution">
    <text evidence="6">The sequence shown here is derived from an EMBL/GenBank/DDBJ whole genome shotgun (WGS) entry which is preliminary data.</text>
</comment>
<dbReference type="EMBL" id="SNVJ01000010">
    <property type="protein sequence ID" value="MXP64299.1"/>
    <property type="molecule type" value="Genomic_DNA"/>
</dbReference>
<dbReference type="InterPro" id="IPR037424">
    <property type="entry name" value="NocR_PBP2"/>
</dbReference>
<organism evidence="6 7">
    <name type="scientific">Teichococcus coralli</name>
    <dbReference type="NCBI Taxonomy" id="2545983"/>
    <lineage>
        <taxon>Bacteria</taxon>
        <taxon>Pseudomonadati</taxon>
        <taxon>Pseudomonadota</taxon>
        <taxon>Alphaproteobacteria</taxon>
        <taxon>Acetobacterales</taxon>
        <taxon>Roseomonadaceae</taxon>
        <taxon>Roseomonas</taxon>
    </lineage>
</organism>
<feature type="domain" description="HTH lysR-type" evidence="5">
    <location>
        <begin position="6"/>
        <end position="63"/>
    </location>
</feature>
<evidence type="ECO:0000256" key="3">
    <source>
        <dbReference type="ARBA" id="ARBA00023125"/>
    </source>
</evidence>
<dbReference type="CDD" id="cd08415">
    <property type="entry name" value="PBP2_LysR_opines_like"/>
    <property type="match status" value="1"/>
</dbReference>
<keyword evidence="2" id="KW-0805">Transcription regulation</keyword>
<keyword evidence="4" id="KW-0804">Transcription</keyword>
<dbReference type="Gene3D" id="1.10.10.10">
    <property type="entry name" value="Winged helix-like DNA-binding domain superfamily/Winged helix DNA-binding domain"/>
    <property type="match status" value="1"/>
</dbReference>
<dbReference type="AlphaFoldDB" id="A0A845BLL2"/>
<keyword evidence="7" id="KW-1185">Reference proteome</keyword>
<dbReference type="GO" id="GO:0009089">
    <property type="term" value="P:lysine biosynthetic process via diaminopimelate"/>
    <property type="evidence" value="ECO:0007669"/>
    <property type="project" value="TreeGrafter"/>
</dbReference>
<dbReference type="InterPro" id="IPR000847">
    <property type="entry name" value="LysR_HTH_N"/>
</dbReference>
<dbReference type="Pfam" id="PF00126">
    <property type="entry name" value="HTH_1"/>
    <property type="match status" value="1"/>
</dbReference>
<evidence type="ECO:0000313" key="6">
    <source>
        <dbReference type="EMBL" id="MXP64299.1"/>
    </source>
</evidence>
<dbReference type="SUPFAM" id="SSF46785">
    <property type="entry name" value="Winged helix' DNA-binding domain"/>
    <property type="match status" value="1"/>
</dbReference>
<protein>
    <submittedName>
        <fullName evidence="6">LysR family transcriptional regulator</fullName>
    </submittedName>
</protein>
<dbReference type="PANTHER" id="PTHR30427">
    <property type="entry name" value="TRANSCRIPTIONAL ACTIVATOR PROTEIN LYSR"/>
    <property type="match status" value="1"/>
</dbReference>
<dbReference type="SUPFAM" id="SSF53850">
    <property type="entry name" value="Periplasmic binding protein-like II"/>
    <property type="match status" value="1"/>
</dbReference>
<evidence type="ECO:0000259" key="5">
    <source>
        <dbReference type="PROSITE" id="PS50931"/>
    </source>
</evidence>
<evidence type="ECO:0000313" key="7">
    <source>
        <dbReference type="Proteomes" id="UP000460715"/>
    </source>
</evidence>
<accession>A0A845BLL2</accession>
<dbReference type="InterPro" id="IPR036388">
    <property type="entry name" value="WH-like_DNA-bd_sf"/>
</dbReference>
<dbReference type="GO" id="GO:0010628">
    <property type="term" value="P:positive regulation of gene expression"/>
    <property type="evidence" value="ECO:0007669"/>
    <property type="project" value="TreeGrafter"/>
</dbReference>